<dbReference type="EMBL" id="AGYR01000001">
    <property type="protein sequence ID" value="ENZ20126.1"/>
    <property type="molecule type" value="Genomic_DNA"/>
</dbReference>
<dbReference type="SUPFAM" id="SSF53850">
    <property type="entry name" value="Periplasmic binding protein-like II"/>
    <property type="match status" value="1"/>
</dbReference>
<reference evidence="6 7" key="1">
    <citation type="submission" date="2013-01" db="EMBL/GenBank/DDBJ databases">
        <title>The Genome Sequence of Clostridium clostridioforme 90A8.</title>
        <authorList>
            <consortium name="The Broad Institute Genome Sequencing Platform"/>
            <person name="Earl A."/>
            <person name="Ward D."/>
            <person name="Feldgarden M."/>
            <person name="Gevers D."/>
            <person name="Courvalin P."/>
            <person name="Lambert T."/>
            <person name="Walker B."/>
            <person name="Young S.K."/>
            <person name="Zeng Q."/>
            <person name="Gargeya S."/>
            <person name="Fitzgerald M."/>
            <person name="Haas B."/>
            <person name="Abouelleil A."/>
            <person name="Alvarado L."/>
            <person name="Arachchi H.M."/>
            <person name="Berlin A.M."/>
            <person name="Chapman S.B."/>
            <person name="Dewar J."/>
            <person name="Goldberg J."/>
            <person name="Griggs A."/>
            <person name="Gujja S."/>
            <person name="Hansen M."/>
            <person name="Howarth C."/>
            <person name="Imamovic A."/>
            <person name="Larimer J."/>
            <person name="McCowan C."/>
            <person name="Murphy C."/>
            <person name="Neiman D."/>
            <person name="Pearson M."/>
            <person name="Priest M."/>
            <person name="Roberts A."/>
            <person name="Saif S."/>
            <person name="Shea T."/>
            <person name="Sisk P."/>
            <person name="Sykes S."/>
            <person name="Wortman J."/>
            <person name="Nusbaum C."/>
            <person name="Birren B."/>
        </authorList>
    </citation>
    <scope>NUCLEOTIDE SEQUENCE [LARGE SCALE GENOMIC DNA]</scope>
    <source>
        <strain evidence="6 7">90A8</strain>
    </source>
</reference>
<proteinExistence type="inferred from homology"/>
<accession>A0A0E2HV77</accession>
<evidence type="ECO:0000256" key="1">
    <source>
        <dbReference type="ARBA" id="ARBA00009437"/>
    </source>
</evidence>
<protein>
    <submittedName>
        <fullName evidence="6">LysR family transcriptional regulator</fullName>
    </submittedName>
</protein>
<dbReference type="RefSeq" id="WP_002585921.1">
    <property type="nucleotide sequence ID" value="NZ_KB850976.1"/>
</dbReference>
<name>A0A0E2HV77_9FIRM</name>
<sequence length="291" mass="33466">MLDFRVYTFLAVCEYMNYTRAAEALHITQPAVSQHIRYLENMYQVKLFLAEGKRIHLSPAGERLLHAAITLKNDEVFLRKQMLEGGGRGLSLRFGTTRTIGESVISAPLARYIHSHPEDRISVVINNTDELVHKLVSGEIQFALVEGYYDDVDFDSMVFRTEPFIPVCAAGHVFAREPVRLRDLLEEHLLIREPGSGTRDILEKNLDIKNIRLSDFAHITEIGSMHVILQLLEKDAGITFLYRTAVEAGIKEGMFRELELRDFQMEHDFAFIWNKGSIYADTYRMICRELQ</sequence>
<dbReference type="Pfam" id="PF03466">
    <property type="entry name" value="LysR_substrate"/>
    <property type="match status" value="1"/>
</dbReference>
<dbReference type="HOGENOM" id="CLU_039613_6_1_9"/>
<organism evidence="6 7">
    <name type="scientific">[Clostridium] clostridioforme 90A8</name>
    <dbReference type="NCBI Taxonomy" id="999408"/>
    <lineage>
        <taxon>Bacteria</taxon>
        <taxon>Bacillati</taxon>
        <taxon>Bacillota</taxon>
        <taxon>Clostridia</taxon>
        <taxon>Lachnospirales</taxon>
        <taxon>Lachnospiraceae</taxon>
        <taxon>Enterocloster</taxon>
    </lineage>
</organism>
<comment type="caution">
    <text evidence="6">The sequence shown here is derived from an EMBL/GenBank/DDBJ whole genome shotgun (WGS) entry which is preliminary data.</text>
</comment>
<dbReference type="PANTHER" id="PTHR30126:SF39">
    <property type="entry name" value="HTH-TYPE TRANSCRIPTIONAL REGULATOR CYSL"/>
    <property type="match status" value="1"/>
</dbReference>
<dbReference type="PANTHER" id="PTHR30126">
    <property type="entry name" value="HTH-TYPE TRANSCRIPTIONAL REGULATOR"/>
    <property type="match status" value="1"/>
</dbReference>
<dbReference type="InterPro" id="IPR000847">
    <property type="entry name" value="LysR_HTH_N"/>
</dbReference>
<dbReference type="GO" id="GO:0003700">
    <property type="term" value="F:DNA-binding transcription factor activity"/>
    <property type="evidence" value="ECO:0007669"/>
    <property type="project" value="InterPro"/>
</dbReference>
<dbReference type="PATRIC" id="fig|999408.3.peg.58"/>
<dbReference type="Gene3D" id="1.10.10.10">
    <property type="entry name" value="Winged helix-like DNA-binding domain superfamily/Winged helix DNA-binding domain"/>
    <property type="match status" value="1"/>
</dbReference>
<gene>
    <name evidence="6" type="ORF">HMPREF1090_00055</name>
</gene>
<dbReference type="InterPro" id="IPR005119">
    <property type="entry name" value="LysR_subst-bd"/>
</dbReference>
<comment type="similarity">
    <text evidence="1">Belongs to the LysR transcriptional regulatory family.</text>
</comment>
<evidence type="ECO:0000256" key="2">
    <source>
        <dbReference type="ARBA" id="ARBA00023015"/>
    </source>
</evidence>
<evidence type="ECO:0000259" key="5">
    <source>
        <dbReference type="PROSITE" id="PS50931"/>
    </source>
</evidence>
<dbReference type="SUPFAM" id="SSF46785">
    <property type="entry name" value="Winged helix' DNA-binding domain"/>
    <property type="match status" value="1"/>
</dbReference>
<evidence type="ECO:0000313" key="7">
    <source>
        <dbReference type="Proteomes" id="UP000013085"/>
    </source>
</evidence>
<dbReference type="InterPro" id="IPR036388">
    <property type="entry name" value="WH-like_DNA-bd_sf"/>
</dbReference>
<feature type="domain" description="HTH lysR-type" evidence="5">
    <location>
        <begin position="1"/>
        <end position="58"/>
    </location>
</feature>
<keyword evidence="4" id="KW-0804">Transcription</keyword>
<keyword evidence="2" id="KW-0805">Transcription regulation</keyword>
<dbReference type="InterPro" id="IPR036390">
    <property type="entry name" value="WH_DNA-bd_sf"/>
</dbReference>
<dbReference type="GO" id="GO:0000976">
    <property type="term" value="F:transcription cis-regulatory region binding"/>
    <property type="evidence" value="ECO:0007669"/>
    <property type="project" value="TreeGrafter"/>
</dbReference>
<evidence type="ECO:0000256" key="4">
    <source>
        <dbReference type="ARBA" id="ARBA00023163"/>
    </source>
</evidence>
<dbReference type="Proteomes" id="UP000013085">
    <property type="component" value="Unassembled WGS sequence"/>
</dbReference>
<dbReference type="PROSITE" id="PS50931">
    <property type="entry name" value="HTH_LYSR"/>
    <property type="match status" value="1"/>
</dbReference>
<dbReference type="Gene3D" id="3.40.190.10">
    <property type="entry name" value="Periplasmic binding protein-like II"/>
    <property type="match status" value="2"/>
</dbReference>
<dbReference type="Pfam" id="PF00126">
    <property type="entry name" value="HTH_1"/>
    <property type="match status" value="1"/>
</dbReference>
<keyword evidence="3" id="KW-0238">DNA-binding</keyword>
<dbReference type="GeneID" id="57963493"/>
<evidence type="ECO:0000313" key="6">
    <source>
        <dbReference type="EMBL" id="ENZ20126.1"/>
    </source>
</evidence>
<dbReference type="PRINTS" id="PR00039">
    <property type="entry name" value="HTHLYSR"/>
</dbReference>
<evidence type="ECO:0000256" key="3">
    <source>
        <dbReference type="ARBA" id="ARBA00023125"/>
    </source>
</evidence>
<dbReference type="AlphaFoldDB" id="A0A0E2HV77"/>